<dbReference type="EMBL" id="SSTE01019218">
    <property type="protein sequence ID" value="KAA0036840.1"/>
    <property type="molecule type" value="Genomic_DNA"/>
</dbReference>
<dbReference type="EMBL" id="SSTD01020080">
    <property type="protein sequence ID" value="TYJ95907.1"/>
    <property type="molecule type" value="Genomic_DNA"/>
</dbReference>
<gene>
    <name evidence="2" type="ORF">E5676_scaffold110G002100</name>
    <name evidence="1" type="ORF">E6C27_scaffold20G001420</name>
</gene>
<protein>
    <submittedName>
        <fullName evidence="2">Ty1-copia retrotransposon protein</fullName>
    </submittedName>
</protein>
<evidence type="ECO:0000313" key="3">
    <source>
        <dbReference type="Proteomes" id="UP000321393"/>
    </source>
</evidence>
<dbReference type="Proteomes" id="UP000321393">
    <property type="component" value="Unassembled WGS sequence"/>
</dbReference>
<organism evidence="2 4">
    <name type="scientific">Cucumis melo var. makuwa</name>
    <name type="common">Oriental melon</name>
    <dbReference type="NCBI Taxonomy" id="1194695"/>
    <lineage>
        <taxon>Eukaryota</taxon>
        <taxon>Viridiplantae</taxon>
        <taxon>Streptophyta</taxon>
        <taxon>Embryophyta</taxon>
        <taxon>Tracheophyta</taxon>
        <taxon>Spermatophyta</taxon>
        <taxon>Magnoliopsida</taxon>
        <taxon>eudicotyledons</taxon>
        <taxon>Gunneridae</taxon>
        <taxon>Pentapetalae</taxon>
        <taxon>rosids</taxon>
        <taxon>fabids</taxon>
        <taxon>Cucurbitales</taxon>
        <taxon>Cucurbitaceae</taxon>
        <taxon>Benincaseae</taxon>
        <taxon>Cucumis</taxon>
    </lineage>
</organism>
<dbReference type="Proteomes" id="UP000321947">
    <property type="component" value="Unassembled WGS sequence"/>
</dbReference>
<evidence type="ECO:0000313" key="2">
    <source>
        <dbReference type="EMBL" id="TYJ95907.1"/>
    </source>
</evidence>
<evidence type="ECO:0000313" key="4">
    <source>
        <dbReference type="Proteomes" id="UP000321947"/>
    </source>
</evidence>
<accession>A0A5D3B9V4</accession>
<proteinExistence type="predicted"/>
<reference evidence="3 4" key="1">
    <citation type="submission" date="2019-08" db="EMBL/GenBank/DDBJ databases">
        <title>Draft genome sequences of two oriental melons (Cucumis melo L. var makuwa).</title>
        <authorList>
            <person name="Kwon S.-Y."/>
        </authorList>
    </citation>
    <scope>NUCLEOTIDE SEQUENCE [LARGE SCALE GENOMIC DNA]</scope>
    <source>
        <strain evidence="4">cv. Chang Bougi</strain>
        <strain evidence="3">cv. SW 3</strain>
        <tissue evidence="2">Leaf</tissue>
    </source>
</reference>
<evidence type="ECO:0000313" key="1">
    <source>
        <dbReference type="EMBL" id="KAA0036840.1"/>
    </source>
</evidence>
<comment type="caution">
    <text evidence="2">The sequence shown here is derived from an EMBL/GenBank/DDBJ whole genome shotgun (WGS) entry which is preliminary data.</text>
</comment>
<dbReference type="AlphaFoldDB" id="A0A5D3B9V4"/>
<name>A0A5D3B9V4_CUCMM</name>
<sequence>MLCLWKGGTQILSNAIKGKEDETKIYTQANLAEQDDDVIVAVMEEFGFGSLLNQAGLRIVLEGNKVILTKNGDFVDKRYTKIFLMKTKDGAGSMSLKFKGLSHKKLDKTPYEVWKGYASNLLLEGLGMLG</sequence>